<reference evidence="1" key="1">
    <citation type="submission" date="2023-04" db="EMBL/GenBank/DDBJ databases">
        <title>Draft Genome sequencing of Naganishia species isolated from polar environments using Oxford Nanopore Technology.</title>
        <authorList>
            <person name="Leo P."/>
            <person name="Venkateswaran K."/>
        </authorList>
    </citation>
    <scope>NUCLEOTIDE SEQUENCE</scope>
    <source>
        <strain evidence="1">MNA-CCFEE 5261</strain>
    </source>
</reference>
<name>A0ACC2WG88_9TREE</name>
<organism evidence="1 2">
    <name type="scientific">Naganishia cerealis</name>
    <dbReference type="NCBI Taxonomy" id="610337"/>
    <lineage>
        <taxon>Eukaryota</taxon>
        <taxon>Fungi</taxon>
        <taxon>Dikarya</taxon>
        <taxon>Basidiomycota</taxon>
        <taxon>Agaricomycotina</taxon>
        <taxon>Tremellomycetes</taxon>
        <taxon>Filobasidiales</taxon>
        <taxon>Filobasidiaceae</taxon>
        <taxon>Naganishia</taxon>
    </lineage>
</organism>
<dbReference type="Proteomes" id="UP001241377">
    <property type="component" value="Unassembled WGS sequence"/>
</dbReference>
<evidence type="ECO:0000313" key="1">
    <source>
        <dbReference type="EMBL" id="KAJ9110418.1"/>
    </source>
</evidence>
<comment type="caution">
    <text evidence="1">The sequence shown here is derived from an EMBL/GenBank/DDBJ whole genome shotgun (WGS) entry which is preliminary data.</text>
</comment>
<dbReference type="EMBL" id="JASBWR010000012">
    <property type="protein sequence ID" value="KAJ9110418.1"/>
    <property type="molecule type" value="Genomic_DNA"/>
</dbReference>
<proteinExistence type="predicted"/>
<protein>
    <submittedName>
        <fullName evidence="1">Uncharacterized protein</fullName>
    </submittedName>
</protein>
<accession>A0ACC2WG88</accession>
<evidence type="ECO:0000313" key="2">
    <source>
        <dbReference type="Proteomes" id="UP001241377"/>
    </source>
</evidence>
<keyword evidence="2" id="KW-1185">Reference proteome</keyword>
<gene>
    <name evidence="1" type="ORF">QFC19_001543</name>
</gene>
<sequence>MPCLARSCTRTYTAASRSLHTASALQNVHHQPQQPAPIPAADALAAVAGSPTPVSGALTQEPGSAAQGHEKGEGRRMTLADEMGRREREEWKVNLRRVREWRREQGKLRSTFSSVQPPSSTPSSTSPSLLSTLLASGAELGHSTSRLCPPFTPYIYGHRAGLHIIDLESSTVPLLQKAAKVVKEVVKADGVVLIVGTRAEHRTVVRKAVERLEGNGFGVAGTSWMAGTLTNSVSYFGPRPIQQKSNIPDLVIILNPSENLGLIRECTTMKVPTVGIVDTDTDPRVVTYAIPANMEQWVQKVADLETSTTHPSPFLTQAVEAPGVTRASSSSEGPSVPTDTPPSPPPAESAQPSNLGGQQESKVKPHTVDNTALPPQTSGGTRQSKAVPSPSKAAKADPSPSKAAPAVPSASQSADKGNKASPKVGKAGLGWNAESGTEWKQFLDIPGNQIGWTYNWDSKRLSDGLYPAGLNFVPMLHGDKANHPADFEVNKKNFKDWGVTHVMSFNEPDIPTGGAGGSGMSTPDAVKMHQKYFTSELNKDFKIVAPAYSGLAGFVEWEKACNKQCLYDVIPLHYYGKTLDGLTKLLDEAEKKFPGKPIWVTEVSSEAARPPSSLTRAPL</sequence>